<proteinExistence type="predicted"/>
<accession>A0A1D6ES27</accession>
<reference evidence="1" key="1">
    <citation type="submission" date="2015-12" db="EMBL/GenBank/DDBJ databases">
        <title>Update maize B73 reference genome by single molecule sequencing technologies.</title>
        <authorList>
            <consortium name="Maize Genome Sequencing Project"/>
            <person name="Ware D."/>
        </authorList>
    </citation>
    <scope>NUCLEOTIDE SEQUENCE [LARGE SCALE GENOMIC DNA]</scope>
    <source>
        <tissue evidence="1">Seedling</tissue>
    </source>
</reference>
<name>A0A1D6ES27_MAIZE</name>
<sequence>MCFIRTMSRRSMKTSVAKHLLQQ</sequence>
<gene>
    <name evidence="1" type="ORF">ZEAMMB73_Zm00001d006012</name>
</gene>
<dbReference type="InParanoid" id="A0A1D6ES27"/>
<protein>
    <submittedName>
        <fullName evidence="1">Uncharacterized protein</fullName>
    </submittedName>
</protein>
<organism evidence="1">
    <name type="scientific">Zea mays</name>
    <name type="common">Maize</name>
    <dbReference type="NCBI Taxonomy" id="4577"/>
    <lineage>
        <taxon>Eukaryota</taxon>
        <taxon>Viridiplantae</taxon>
        <taxon>Streptophyta</taxon>
        <taxon>Embryophyta</taxon>
        <taxon>Tracheophyta</taxon>
        <taxon>Spermatophyta</taxon>
        <taxon>Magnoliopsida</taxon>
        <taxon>Liliopsida</taxon>
        <taxon>Poales</taxon>
        <taxon>Poaceae</taxon>
        <taxon>PACMAD clade</taxon>
        <taxon>Panicoideae</taxon>
        <taxon>Andropogonodae</taxon>
        <taxon>Andropogoneae</taxon>
        <taxon>Tripsacinae</taxon>
        <taxon>Zea</taxon>
    </lineage>
</organism>
<dbReference type="EMBL" id="CM007648">
    <property type="protein sequence ID" value="ONM22540.1"/>
    <property type="molecule type" value="Genomic_DNA"/>
</dbReference>
<dbReference type="AlphaFoldDB" id="A0A1D6ES27"/>
<evidence type="ECO:0000313" key="1">
    <source>
        <dbReference type="EMBL" id="ONM22540.1"/>
    </source>
</evidence>